<feature type="transmembrane region" description="Helical" evidence="1">
    <location>
        <begin position="167"/>
        <end position="187"/>
    </location>
</feature>
<protein>
    <submittedName>
        <fullName evidence="2">ABC-2 type transport system permease protein</fullName>
    </submittedName>
</protein>
<dbReference type="GeneID" id="300208895"/>
<reference evidence="3" key="1">
    <citation type="submission" date="2016-10" db="EMBL/GenBank/DDBJ databases">
        <authorList>
            <person name="Varghese N."/>
            <person name="Submissions S."/>
        </authorList>
    </citation>
    <scope>NUCLEOTIDE SEQUENCE [LARGE SCALE GENOMIC DNA]</scope>
    <source>
        <strain evidence="3">ATCC 23835</strain>
    </source>
</reference>
<gene>
    <name evidence="2" type="ORF">SAMN05216598_3979</name>
</gene>
<dbReference type="RefSeq" id="WP_090207864.1">
    <property type="nucleotide sequence ID" value="NZ_LT629777.1"/>
</dbReference>
<feature type="transmembrane region" description="Helical" evidence="1">
    <location>
        <begin position="25"/>
        <end position="42"/>
    </location>
</feature>
<accession>A0A1H1XMI3</accession>
<dbReference type="EMBL" id="LT629777">
    <property type="protein sequence ID" value="SDT10440.1"/>
    <property type="molecule type" value="Genomic_DNA"/>
</dbReference>
<dbReference type="AlphaFoldDB" id="A0A1H1XMI3"/>
<name>A0A1H1XMI3_9PSED</name>
<feature type="transmembrane region" description="Helical" evidence="1">
    <location>
        <begin position="62"/>
        <end position="80"/>
    </location>
</feature>
<sequence length="247" mass="28205">MKVGIAYRAGNLALIFIKEQFKEPIALFWIIISPCAAFYLLALSKGESLAFSDDYIQRTAWFYAYIASNVALFGFSFYIIGRRESGFIRSFVYNQESRLVFLIAQNLAYLIISAIYCAAFYLSTRLPFELYSIREFGFILINFQISYLFFCSFGVLLTLLPINFQNANTLLSALSLAMLVLGLSQGVSDNFILEVLNTSNPLWHASQLMALGFNQQYEWVLLSVFLFTVSMAISVKLLRINPVWSRY</sequence>
<keyword evidence="3" id="KW-1185">Reference proteome</keyword>
<keyword evidence="1" id="KW-0812">Transmembrane</keyword>
<keyword evidence="1" id="KW-0472">Membrane</keyword>
<evidence type="ECO:0000313" key="3">
    <source>
        <dbReference type="Proteomes" id="UP000199524"/>
    </source>
</evidence>
<evidence type="ECO:0000313" key="2">
    <source>
        <dbReference type="EMBL" id="SDT10440.1"/>
    </source>
</evidence>
<evidence type="ECO:0000256" key="1">
    <source>
        <dbReference type="SAM" id="Phobius"/>
    </source>
</evidence>
<proteinExistence type="predicted"/>
<feature type="transmembrane region" description="Helical" evidence="1">
    <location>
        <begin position="100"/>
        <end position="124"/>
    </location>
</feature>
<dbReference type="Proteomes" id="UP000199524">
    <property type="component" value="Chromosome I"/>
</dbReference>
<feature type="transmembrane region" description="Helical" evidence="1">
    <location>
        <begin position="136"/>
        <end position="160"/>
    </location>
</feature>
<keyword evidence="1" id="KW-1133">Transmembrane helix</keyword>
<organism evidence="2 3">
    <name type="scientific">Pseudomonas asplenii</name>
    <dbReference type="NCBI Taxonomy" id="53407"/>
    <lineage>
        <taxon>Bacteria</taxon>
        <taxon>Pseudomonadati</taxon>
        <taxon>Pseudomonadota</taxon>
        <taxon>Gammaproteobacteria</taxon>
        <taxon>Pseudomonadales</taxon>
        <taxon>Pseudomonadaceae</taxon>
        <taxon>Pseudomonas</taxon>
    </lineage>
</organism>
<feature type="transmembrane region" description="Helical" evidence="1">
    <location>
        <begin position="219"/>
        <end position="238"/>
    </location>
</feature>